<dbReference type="RefSeq" id="WP_083731484.1">
    <property type="nucleotide sequence ID" value="NZ_FMUE01000007.1"/>
</dbReference>
<dbReference type="Proteomes" id="UP000187891">
    <property type="component" value="Unassembled WGS sequence"/>
</dbReference>
<dbReference type="InterPro" id="IPR009061">
    <property type="entry name" value="DNA-bd_dom_put_sf"/>
</dbReference>
<dbReference type="SUPFAM" id="SSF46955">
    <property type="entry name" value="Putative DNA-binding domain"/>
    <property type="match status" value="1"/>
</dbReference>
<name>A0A1R3TSD5_9HYPH</name>
<feature type="domain" description="Helix-turn-helix" evidence="2">
    <location>
        <begin position="11"/>
        <end position="64"/>
    </location>
</feature>
<evidence type="ECO:0000256" key="1">
    <source>
        <dbReference type="SAM" id="MobiDB-lite"/>
    </source>
</evidence>
<dbReference type="EMBL" id="FMUE01000007">
    <property type="protein sequence ID" value="SCX27238.1"/>
    <property type="molecule type" value="Genomic_DNA"/>
</dbReference>
<dbReference type="STRING" id="1907666.DSM25559_2968"/>
<organism evidence="3 4">
    <name type="scientific">Agrobacterium rosae</name>
    <dbReference type="NCBI Taxonomy" id="1972867"/>
    <lineage>
        <taxon>Bacteria</taxon>
        <taxon>Pseudomonadati</taxon>
        <taxon>Pseudomonadota</taxon>
        <taxon>Alphaproteobacteria</taxon>
        <taxon>Hyphomicrobiales</taxon>
        <taxon>Rhizobiaceae</taxon>
        <taxon>Rhizobium/Agrobacterium group</taxon>
        <taxon>Agrobacterium</taxon>
    </lineage>
</organism>
<reference evidence="4" key="1">
    <citation type="submission" date="2016-10" db="EMBL/GenBank/DDBJ databases">
        <authorList>
            <person name="Wibberg D."/>
        </authorList>
    </citation>
    <scope>NUCLEOTIDE SEQUENCE [LARGE SCALE GENOMIC DNA]</scope>
</reference>
<evidence type="ECO:0000259" key="2">
    <source>
        <dbReference type="Pfam" id="PF12728"/>
    </source>
</evidence>
<protein>
    <submittedName>
        <fullName evidence="3">DNA binding domain, excisionase family</fullName>
    </submittedName>
</protein>
<dbReference type="Pfam" id="PF12728">
    <property type="entry name" value="HTH_17"/>
    <property type="match status" value="1"/>
</dbReference>
<dbReference type="InterPro" id="IPR041657">
    <property type="entry name" value="HTH_17"/>
</dbReference>
<gene>
    <name evidence="3" type="ORF">DSM25559_2968</name>
</gene>
<proteinExistence type="predicted"/>
<accession>A0A1R3TSD5</accession>
<evidence type="ECO:0000313" key="3">
    <source>
        <dbReference type="EMBL" id="SCX27238.1"/>
    </source>
</evidence>
<feature type="region of interest" description="Disordered" evidence="1">
    <location>
        <begin position="65"/>
        <end position="84"/>
    </location>
</feature>
<dbReference type="AlphaFoldDB" id="A0A1R3TSD5"/>
<evidence type="ECO:0000313" key="4">
    <source>
        <dbReference type="Proteomes" id="UP000187891"/>
    </source>
</evidence>
<sequence>MINRPLPKEPMFTAAEAAAKLGISVKTLMRHVEDGRIRYVNVGTEKRKQYRFTDYMLEQFITNNKRREKKPCPSTSPKAPPITVASSNSTVIAFTSLQKPLPKKKQS</sequence>